<reference evidence="1" key="1">
    <citation type="submission" date="2021-10" db="EMBL/GenBank/DDBJ databases">
        <title>Streptomyces nigrumlapis sp.nov.,an antimicrobial producing actinobacterium isolated from Black Gobi rocks.</title>
        <authorList>
            <person name="Wen Y."/>
            <person name="Zhang W."/>
            <person name="Liu X.G."/>
        </authorList>
    </citation>
    <scope>NUCLEOTIDE SEQUENCE</scope>
    <source>
        <strain evidence="1">ST13-2-2</strain>
    </source>
</reference>
<name>A0ABY4M412_9ACTN</name>
<evidence type="ECO:0000313" key="1">
    <source>
        <dbReference type="EMBL" id="UQA92494.1"/>
    </source>
</evidence>
<sequence length="72" mass="7435">MPNPPLTHPSAEGRYRLTAFRHADASPITTLGPTDIVAAPHTITDTAAGSSYTLITTDPLGRDSPPATIPAA</sequence>
<dbReference type="Proteomes" id="UP000830115">
    <property type="component" value="Chromosome"/>
</dbReference>
<accession>A0ABY4M412</accession>
<dbReference type="RefSeq" id="WP_248863356.1">
    <property type="nucleotide sequence ID" value="NZ_CP086322.1"/>
</dbReference>
<keyword evidence="2" id="KW-1185">Reference proteome</keyword>
<proteinExistence type="predicted"/>
<dbReference type="EMBL" id="CP086322">
    <property type="protein sequence ID" value="UQA92494.1"/>
    <property type="molecule type" value="Genomic_DNA"/>
</dbReference>
<evidence type="ECO:0008006" key="3">
    <source>
        <dbReference type="Google" id="ProtNLM"/>
    </source>
</evidence>
<protein>
    <recommendedName>
        <fullName evidence="3">ATP-grasp target RiPP</fullName>
    </recommendedName>
</protein>
<gene>
    <name evidence="1" type="ORF">K9S39_12200</name>
</gene>
<evidence type="ECO:0000313" key="2">
    <source>
        <dbReference type="Proteomes" id="UP000830115"/>
    </source>
</evidence>
<organism evidence="1 2">
    <name type="scientific">Streptomyces halobius</name>
    <dbReference type="NCBI Taxonomy" id="2879846"/>
    <lineage>
        <taxon>Bacteria</taxon>
        <taxon>Bacillati</taxon>
        <taxon>Actinomycetota</taxon>
        <taxon>Actinomycetes</taxon>
        <taxon>Kitasatosporales</taxon>
        <taxon>Streptomycetaceae</taxon>
        <taxon>Streptomyces</taxon>
    </lineage>
</organism>